<dbReference type="FunFam" id="1.20.1310.10:FF:000001">
    <property type="entry name" value="Cullin 3"/>
    <property type="match status" value="1"/>
</dbReference>
<feature type="compositionally biased region" description="Basic and acidic residues" evidence="6">
    <location>
        <begin position="377"/>
        <end position="394"/>
    </location>
</feature>
<dbReference type="EMBL" id="KZ824267">
    <property type="protein sequence ID" value="RAL17254.1"/>
    <property type="molecule type" value="Genomic_DNA"/>
</dbReference>
<evidence type="ECO:0000256" key="3">
    <source>
        <dbReference type="ARBA" id="ARBA00022843"/>
    </source>
</evidence>
<dbReference type="Pfam" id="PF10557">
    <property type="entry name" value="Cullin_Nedd8"/>
    <property type="match status" value="1"/>
</dbReference>
<dbReference type="FunFam" id="1.10.10.10:FF:000014">
    <property type="entry name" value="Cullin 1"/>
    <property type="match status" value="1"/>
</dbReference>
<evidence type="ECO:0000256" key="2">
    <source>
        <dbReference type="ARBA" id="ARBA00022499"/>
    </source>
</evidence>
<dbReference type="RefSeq" id="XP_025556408.1">
    <property type="nucleotide sequence ID" value="XM_025700314.1"/>
</dbReference>
<keyword evidence="3" id="KW-0832">Ubl conjugation</keyword>
<accession>A0A395IGD7</accession>
<evidence type="ECO:0000256" key="4">
    <source>
        <dbReference type="PROSITE-ProRule" id="PRU00330"/>
    </source>
</evidence>
<evidence type="ECO:0000256" key="1">
    <source>
        <dbReference type="ARBA" id="ARBA00006019"/>
    </source>
</evidence>
<feature type="domain" description="Cullin family profile" evidence="7">
    <location>
        <begin position="447"/>
        <end position="694"/>
    </location>
</feature>
<dbReference type="GO" id="GO:0031461">
    <property type="term" value="C:cullin-RING ubiquitin ligase complex"/>
    <property type="evidence" value="ECO:0007669"/>
    <property type="project" value="InterPro"/>
</dbReference>
<evidence type="ECO:0000259" key="7">
    <source>
        <dbReference type="PROSITE" id="PS50069"/>
    </source>
</evidence>
<feature type="compositionally biased region" description="Basic residues" evidence="6">
    <location>
        <begin position="1"/>
        <end position="13"/>
    </location>
</feature>
<gene>
    <name evidence="8" type="ORF">BO97DRAFT_474322</name>
</gene>
<dbReference type="STRING" id="1450537.A0A395IGD7"/>
<dbReference type="VEuPathDB" id="FungiDB:BO97DRAFT_474322"/>
<reference evidence="8 9" key="1">
    <citation type="submission" date="2018-02" db="EMBL/GenBank/DDBJ databases">
        <title>The genomes of Aspergillus section Nigri reveals drivers in fungal speciation.</title>
        <authorList>
            <consortium name="DOE Joint Genome Institute"/>
            <person name="Vesth T.C."/>
            <person name="Nybo J."/>
            <person name="Theobald S."/>
            <person name="Brandl J."/>
            <person name="Frisvad J.C."/>
            <person name="Nielsen K.F."/>
            <person name="Lyhne E.K."/>
            <person name="Kogle M.E."/>
            <person name="Kuo A."/>
            <person name="Riley R."/>
            <person name="Clum A."/>
            <person name="Nolan M."/>
            <person name="Lipzen A."/>
            <person name="Salamov A."/>
            <person name="Henrissat B."/>
            <person name="Wiebenga A."/>
            <person name="De vries R.P."/>
            <person name="Grigoriev I.V."/>
            <person name="Mortensen U.H."/>
            <person name="Andersen M.R."/>
            <person name="Baker S.E."/>
        </authorList>
    </citation>
    <scope>NUCLEOTIDE SEQUENCE [LARGE SCALE GENOMIC DNA]</scope>
    <source>
        <strain evidence="8 9">CBS 101889</strain>
    </source>
</reference>
<dbReference type="InterPro" id="IPR016159">
    <property type="entry name" value="Cullin_repeat-like_dom_sf"/>
</dbReference>
<dbReference type="InterPro" id="IPR045093">
    <property type="entry name" value="Cullin"/>
</dbReference>
<feature type="region of interest" description="Disordered" evidence="6">
    <location>
        <begin position="368"/>
        <end position="396"/>
    </location>
</feature>
<dbReference type="SMART" id="SM00884">
    <property type="entry name" value="Cullin_Nedd8"/>
    <property type="match status" value="1"/>
</dbReference>
<name>A0A395IGD7_ASPHC</name>
<dbReference type="FunFam" id="1.20.1310.10:FF:000036">
    <property type="entry name" value="SCF ubiquitin ligase subunit CulC, putative"/>
    <property type="match status" value="1"/>
</dbReference>
<dbReference type="SMART" id="SM00182">
    <property type="entry name" value="CULLIN"/>
    <property type="match status" value="1"/>
</dbReference>
<comment type="similarity">
    <text evidence="1 4 5">Belongs to the cullin family.</text>
</comment>
<dbReference type="GO" id="GO:0031625">
    <property type="term" value="F:ubiquitin protein ligase binding"/>
    <property type="evidence" value="ECO:0007669"/>
    <property type="project" value="InterPro"/>
</dbReference>
<dbReference type="Pfam" id="PF26557">
    <property type="entry name" value="Cullin_AB"/>
    <property type="match status" value="1"/>
</dbReference>
<dbReference type="OrthoDB" id="27073at2759"/>
<dbReference type="InterPro" id="IPR001373">
    <property type="entry name" value="Cullin_N"/>
</dbReference>
<dbReference type="InterPro" id="IPR016158">
    <property type="entry name" value="Cullin_homology"/>
</dbReference>
<dbReference type="PANTHER" id="PTHR11932">
    <property type="entry name" value="CULLIN"/>
    <property type="match status" value="1"/>
</dbReference>
<evidence type="ECO:0000256" key="5">
    <source>
        <dbReference type="RuleBase" id="RU003829"/>
    </source>
</evidence>
<feature type="region of interest" description="Disordered" evidence="6">
    <location>
        <begin position="1"/>
        <end position="22"/>
    </location>
</feature>
<dbReference type="InterPro" id="IPR019559">
    <property type="entry name" value="Cullin_neddylation_domain"/>
</dbReference>
<dbReference type="Pfam" id="PF00888">
    <property type="entry name" value="Cullin"/>
    <property type="match status" value="1"/>
</dbReference>
<keyword evidence="9" id="KW-1185">Reference proteome</keyword>
<evidence type="ECO:0000313" key="9">
    <source>
        <dbReference type="Proteomes" id="UP000248961"/>
    </source>
</evidence>
<dbReference type="Gene3D" id="3.30.230.130">
    <property type="entry name" value="Cullin, Chain C, Domain 2"/>
    <property type="match status" value="1"/>
</dbReference>
<dbReference type="SUPFAM" id="SSF74788">
    <property type="entry name" value="Cullin repeat-like"/>
    <property type="match status" value="1"/>
</dbReference>
<dbReference type="FunFam" id="1.20.1310.10:FF:000061">
    <property type="entry name" value="Related to cullulin 3"/>
    <property type="match status" value="1"/>
</dbReference>
<dbReference type="InterPro" id="IPR036317">
    <property type="entry name" value="Cullin_homology_sf"/>
</dbReference>
<organism evidence="8 9">
    <name type="scientific">Aspergillus homomorphus (strain CBS 101889)</name>
    <dbReference type="NCBI Taxonomy" id="1450537"/>
    <lineage>
        <taxon>Eukaryota</taxon>
        <taxon>Fungi</taxon>
        <taxon>Dikarya</taxon>
        <taxon>Ascomycota</taxon>
        <taxon>Pezizomycotina</taxon>
        <taxon>Eurotiomycetes</taxon>
        <taxon>Eurotiomycetidae</taxon>
        <taxon>Eurotiales</taxon>
        <taxon>Aspergillaceae</taxon>
        <taxon>Aspergillus</taxon>
        <taxon>Aspergillus subgen. Circumdati</taxon>
    </lineage>
</organism>
<dbReference type="SUPFAM" id="SSF75632">
    <property type="entry name" value="Cullin homology domain"/>
    <property type="match status" value="1"/>
</dbReference>
<dbReference type="Gene3D" id="1.20.1310.10">
    <property type="entry name" value="Cullin Repeats"/>
    <property type="match status" value="4"/>
</dbReference>
<dbReference type="FunFam" id="1.20.1310.10:FF:000002">
    <property type="entry name" value="cullin-3 isoform X1"/>
    <property type="match status" value="1"/>
</dbReference>
<dbReference type="InterPro" id="IPR016157">
    <property type="entry name" value="Cullin_CS"/>
</dbReference>
<dbReference type="PROSITE" id="PS50069">
    <property type="entry name" value="CULLIN_2"/>
    <property type="match status" value="1"/>
</dbReference>
<dbReference type="GO" id="GO:0006511">
    <property type="term" value="P:ubiquitin-dependent protein catabolic process"/>
    <property type="evidence" value="ECO:0007669"/>
    <property type="project" value="InterPro"/>
</dbReference>
<dbReference type="InterPro" id="IPR036388">
    <property type="entry name" value="WH-like_DNA-bd_sf"/>
</dbReference>
<protein>
    <submittedName>
        <fullName evidence="8">Cullin protein</fullName>
    </submittedName>
</protein>
<dbReference type="InterPro" id="IPR059120">
    <property type="entry name" value="Cullin-like_AB"/>
</dbReference>
<dbReference type="Proteomes" id="UP000248961">
    <property type="component" value="Unassembled WGS sequence"/>
</dbReference>
<dbReference type="InterPro" id="IPR036390">
    <property type="entry name" value="WH_DNA-bd_sf"/>
</dbReference>
<sequence length="828" mass="94978">MAMRARQRIRAPRRGLPASKGDDFETNWTDLSTSLKKIHTKDASNLSFEQLYRNSYNIVLMQRGEDLYERIKKLEKEWLDDEVKSKVTAAISSSLLLAKELAEVQDQANERREAGERFLAAMREAFEDHQLCMGMITDVLMYMDRVMSTDHRKPSIYAAAMALFRDHVVRALIRPDAQTKVVDVLESTVLFMIQLERSGQIIDRPLIRHCIYMLEGLYETITEEESSKLYLTIFEPAFLEASRKFYQSEGRRLLETGDAATFCKVAMDRLAEETERCTYTLASSTEPKVKDVLDKELIENNIKEVVDLEGTGVRQMLDNDRLDNLRSVYVLSARVDPKKTPLTAAVQKRIVEMGKEINAGAVAMAQTSAASSAPKKASADKTEGAKKPTEKEKPVNQQTAAAIKWVDDILGLKNKFDRIWENAFQSDHVMQSAITTSFSEFINSESRSSEYLSLFFDENLKKGIKGKTETEVDSLLDNGITLLRYVKDKDMFEAYYKKHLSRRLLMKRSVSMDAERQMISKMKMEVGNQFTQRLEAMFKDMTISEDLTASYKDHVKKTGDPDTRRIDLDINVLTSTMWPMEIMSSATRDDVQLACIYPKEVESVKQSFEQYYLGKHSGRKLSWQPTMGTADIRLEFPRSNGKIQRHELNVSTYAMVILLLFNDVSTGESLTYTEIKERTRIPDHDLIRNLQSLAVAPKTRVLRKDPMSRDVNPTDKFYFNNDFQSQFLKVRIGVVSGSANKVENQDQRKETEKKMNEERGGSIEAAIVRIMKQRKSLTHSNLMTEVLTQLSARFVPDVNMIKKRIESLIDREYLERIEEDPPTYGYVA</sequence>
<dbReference type="AlphaFoldDB" id="A0A395IGD7"/>
<evidence type="ECO:0000256" key="6">
    <source>
        <dbReference type="SAM" id="MobiDB-lite"/>
    </source>
</evidence>
<dbReference type="GeneID" id="37204603"/>
<proteinExistence type="inferred from homology"/>
<evidence type="ECO:0000313" key="8">
    <source>
        <dbReference type="EMBL" id="RAL17254.1"/>
    </source>
</evidence>
<keyword evidence="2" id="KW-1017">Isopeptide bond</keyword>
<dbReference type="FunFam" id="3.30.230.130:FF:000011">
    <property type="entry name" value="SCF ubiquitin ligase subunit CulC, putative"/>
    <property type="match status" value="1"/>
</dbReference>
<dbReference type="PROSITE" id="PS01256">
    <property type="entry name" value="CULLIN_1"/>
    <property type="match status" value="1"/>
</dbReference>
<dbReference type="Gene3D" id="1.10.10.10">
    <property type="entry name" value="Winged helix-like DNA-binding domain superfamily/Winged helix DNA-binding domain"/>
    <property type="match status" value="1"/>
</dbReference>
<dbReference type="SUPFAM" id="SSF46785">
    <property type="entry name" value="Winged helix' DNA-binding domain"/>
    <property type="match status" value="1"/>
</dbReference>